<name>A0A0F8XXA4_9ZZZZ</name>
<protein>
    <submittedName>
        <fullName evidence="1">Uncharacterized protein</fullName>
    </submittedName>
</protein>
<proteinExistence type="predicted"/>
<comment type="caution">
    <text evidence="1">The sequence shown here is derived from an EMBL/GenBank/DDBJ whole genome shotgun (WGS) entry which is preliminary data.</text>
</comment>
<accession>A0A0F8XXA4</accession>
<organism evidence="1">
    <name type="scientific">marine sediment metagenome</name>
    <dbReference type="NCBI Taxonomy" id="412755"/>
    <lineage>
        <taxon>unclassified sequences</taxon>
        <taxon>metagenomes</taxon>
        <taxon>ecological metagenomes</taxon>
    </lineage>
</organism>
<dbReference type="AlphaFoldDB" id="A0A0F8XXA4"/>
<gene>
    <name evidence="1" type="ORF">LCGC14_2969790</name>
</gene>
<evidence type="ECO:0000313" key="1">
    <source>
        <dbReference type="EMBL" id="KKK65870.1"/>
    </source>
</evidence>
<dbReference type="EMBL" id="LAZR01060348">
    <property type="protein sequence ID" value="KKK65870.1"/>
    <property type="molecule type" value="Genomic_DNA"/>
</dbReference>
<reference evidence="1" key="1">
    <citation type="journal article" date="2015" name="Nature">
        <title>Complex archaea that bridge the gap between prokaryotes and eukaryotes.</title>
        <authorList>
            <person name="Spang A."/>
            <person name="Saw J.H."/>
            <person name="Jorgensen S.L."/>
            <person name="Zaremba-Niedzwiedzka K."/>
            <person name="Martijn J."/>
            <person name="Lind A.E."/>
            <person name="van Eijk R."/>
            <person name="Schleper C."/>
            <person name="Guy L."/>
            <person name="Ettema T.J."/>
        </authorList>
    </citation>
    <scope>NUCLEOTIDE SEQUENCE</scope>
</reference>
<sequence>MHQYIERKVTAMLNFRVNHQATGQASFSLLESYARRQHFRRMANTLLAEKDDVLADLGYERRNLVAALGLPLRRDALRYLEERPRA</sequence>